<feature type="transmembrane region" description="Helical" evidence="1">
    <location>
        <begin position="68"/>
        <end position="90"/>
    </location>
</feature>
<dbReference type="KEGG" id="taer:GT409_04470"/>
<feature type="transmembrane region" description="Helical" evidence="1">
    <location>
        <begin position="37"/>
        <end position="56"/>
    </location>
</feature>
<evidence type="ECO:0000313" key="3">
    <source>
        <dbReference type="Proteomes" id="UP000464954"/>
    </source>
</evidence>
<organism evidence="2 3">
    <name type="scientific">Tichowtungia aerotolerans</name>
    <dbReference type="NCBI Taxonomy" id="2697043"/>
    <lineage>
        <taxon>Bacteria</taxon>
        <taxon>Pseudomonadati</taxon>
        <taxon>Kiritimatiellota</taxon>
        <taxon>Tichowtungiia</taxon>
        <taxon>Tichowtungiales</taxon>
        <taxon>Tichowtungiaceae</taxon>
        <taxon>Tichowtungia</taxon>
    </lineage>
</organism>
<evidence type="ECO:0000256" key="1">
    <source>
        <dbReference type="SAM" id="Phobius"/>
    </source>
</evidence>
<sequence length="109" mass="12707">MKLLLKKQIPDYANLSALERWKIRKLAGKQVPKRHTFIAYFGGFLICVLIGLAQRFLREKTGNDDYWIAPYLVVLPLVIFLSFIWDIFVLNPQIKQVMEKQPNKSSDPT</sequence>
<keyword evidence="1" id="KW-0812">Transmembrane</keyword>
<accession>A0A6P1M3Y3</accession>
<name>A0A6P1M3Y3_9BACT</name>
<proteinExistence type="predicted"/>
<dbReference type="Proteomes" id="UP000464954">
    <property type="component" value="Chromosome"/>
</dbReference>
<dbReference type="RefSeq" id="WP_160627341.1">
    <property type="nucleotide sequence ID" value="NZ_CP047593.1"/>
</dbReference>
<reference evidence="2 3" key="1">
    <citation type="submission" date="2020-01" db="EMBL/GenBank/DDBJ databases">
        <title>Ponticoccus aerotolerans gen. nov., sp. nov., an anaerobic bacterium and proposal of Ponticoccusceae fam. nov., Ponticoccusles ord. nov. and Ponticoccuse classis nov. in the phylum Kiritimatiellaeota.</title>
        <authorList>
            <person name="Zhou L.Y."/>
            <person name="Du Z.J."/>
        </authorList>
    </citation>
    <scope>NUCLEOTIDE SEQUENCE [LARGE SCALE GENOMIC DNA]</scope>
    <source>
        <strain evidence="2 3">S-5007</strain>
    </source>
</reference>
<keyword evidence="3" id="KW-1185">Reference proteome</keyword>
<gene>
    <name evidence="2" type="ORF">GT409_04470</name>
</gene>
<keyword evidence="1" id="KW-1133">Transmembrane helix</keyword>
<dbReference type="EMBL" id="CP047593">
    <property type="protein sequence ID" value="QHI68732.1"/>
    <property type="molecule type" value="Genomic_DNA"/>
</dbReference>
<dbReference type="AlphaFoldDB" id="A0A6P1M3Y3"/>
<keyword evidence="1" id="KW-0472">Membrane</keyword>
<evidence type="ECO:0000313" key="2">
    <source>
        <dbReference type="EMBL" id="QHI68732.1"/>
    </source>
</evidence>
<protein>
    <submittedName>
        <fullName evidence="2">Uncharacterized protein</fullName>
    </submittedName>
</protein>